<dbReference type="GO" id="GO:0008841">
    <property type="term" value="F:dihydrofolate synthase activity"/>
    <property type="evidence" value="ECO:0007669"/>
    <property type="project" value="UniProtKB-EC"/>
</dbReference>
<dbReference type="InterPro" id="IPR001645">
    <property type="entry name" value="Folylpolyglutamate_synth"/>
</dbReference>
<dbReference type="SUPFAM" id="SSF53244">
    <property type="entry name" value="MurD-like peptide ligases, peptide-binding domain"/>
    <property type="match status" value="1"/>
</dbReference>
<evidence type="ECO:0000256" key="5">
    <source>
        <dbReference type="ARBA" id="ARBA00011245"/>
    </source>
</evidence>
<evidence type="ECO:0000256" key="8">
    <source>
        <dbReference type="ARBA" id="ARBA00019357"/>
    </source>
</evidence>
<dbReference type="InterPro" id="IPR036615">
    <property type="entry name" value="Mur_ligase_C_dom_sf"/>
</dbReference>
<accession>A0A1L3MPD0</accession>
<feature type="domain" description="Mur ligase C-terminal" evidence="19">
    <location>
        <begin position="301"/>
        <end position="419"/>
    </location>
</feature>
<evidence type="ECO:0000256" key="2">
    <source>
        <dbReference type="ARBA" id="ARBA00004799"/>
    </source>
</evidence>
<dbReference type="KEGG" id="bwh:A9C19_05345"/>
<evidence type="ECO:0000256" key="10">
    <source>
        <dbReference type="ARBA" id="ARBA00022723"/>
    </source>
</evidence>
<sequence length="434" mass="49096">MFKRYDEAISWIHGRLKFGVKPGLQRMEELLKQLGSPEKNLRIIHVAGTNGKGSTISYMQHMLCEAGYKIGTFTSPYIETFNERISMNGLPISDDAMLQLVNEVKPYVEKMGRTELGDPTEFEIITIMMFLYFGKYDQPDYLLLETGLGGRLDSTNVVSPLLSVITNVGFDHMNILGNTLAEISAEKAGIIKANVPLITGVEDFEALKVIEKVAAQNNAPIWRLGQEVKTFNSSRDLHGESFTLQTPYSTFKKIHIQMKGEHQVKNAAIATAAINYLVTAGLVSMEKEAILKGLKKTMWKGRFEQIKRNPDVIIDGAHNNQGIESLVQTIKGYYPNRKVHLLFSALKDKEYNSMIDRLSSIATSIHFTTFDFPRAETAQNLMNACEHKDKGFFESWEQALLEMMNRYSSEEDVIIITGSLYFISVVREYLLQYN</sequence>
<evidence type="ECO:0000313" key="21">
    <source>
        <dbReference type="EMBL" id="APH04211.1"/>
    </source>
</evidence>
<dbReference type="PANTHER" id="PTHR11136">
    <property type="entry name" value="FOLYLPOLYGLUTAMATE SYNTHASE-RELATED"/>
    <property type="match status" value="1"/>
</dbReference>
<dbReference type="PANTHER" id="PTHR11136:SF0">
    <property type="entry name" value="DIHYDROFOLATE SYNTHETASE-RELATED"/>
    <property type="match status" value="1"/>
</dbReference>
<reference evidence="21 22" key="1">
    <citation type="journal article" date="2016" name="Sci. Rep.">
        <title>Complete genome sequence and transcriptomic analysis of a novel marine strain Bacillus weihaiensis reveals the mechanism of brown algae degradation.</title>
        <authorList>
            <person name="Zhu Y."/>
            <person name="Chen P."/>
            <person name="Bao Y."/>
            <person name="Men Y."/>
            <person name="Zeng Y."/>
            <person name="Yang J."/>
            <person name="Sun J."/>
            <person name="Sun Y."/>
        </authorList>
    </citation>
    <scope>NUCLEOTIDE SEQUENCE [LARGE SCALE GENOMIC DNA]</scope>
    <source>
        <strain evidence="21 22">Alg07</strain>
    </source>
</reference>
<dbReference type="GO" id="GO:0046872">
    <property type="term" value="F:metal ion binding"/>
    <property type="evidence" value="ECO:0007669"/>
    <property type="project" value="UniProtKB-KW"/>
</dbReference>
<evidence type="ECO:0000256" key="11">
    <source>
        <dbReference type="ARBA" id="ARBA00022741"/>
    </source>
</evidence>
<evidence type="ECO:0000256" key="3">
    <source>
        <dbReference type="ARBA" id="ARBA00005150"/>
    </source>
</evidence>
<dbReference type="EMBL" id="CP016020">
    <property type="protein sequence ID" value="APH04211.1"/>
    <property type="molecule type" value="Genomic_DNA"/>
</dbReference>
<evidence type="ECO:0000256" key="6">
    <source>
        <dbReference type="ARBA" id="ARBA00013023"/>
    </source>
</evidence>
<dbReference type="EC" id="6.3.2.12" evidence="6"/>
<comment type="catalytic activity">
    <reaction evidence="17">
        <text>7,8-dihydropteroate + L-glutamate + ATP = 7,8-dihydrofolate + ADP + phosphate + H(+)</text>
        <dbReference type="Rhea" id="RHEA:23584"/>
        <dbReference type="ChEBI" id="CHEBI:15378"/>
        <dbReference type="ChEBI" id="CHEBI:17839"/>
        <dbReference type="ChEBI" id="CHEBI:29985"/>
        <dbReference type="ChEBI" id="CHEBI:30616"/>
        <dbReference type="ChEBI" id="CHEBI:43474"/>
        <dbReference type="ChEBI" id="CHEBI:57451"/>
        <dbReference type="ChEBI" id="CHEBI:456216"/>
        <dbReference type="EC" id="6.3.2.12"/>
    </reaction>
</comment>
<dbReference type="InterPro" id="IPR004101">
    <property type="entry name" value="Mur_ligase_C"/>
</dbReference>
<dbReference type="Gene3D" id="3.90.190.20">
    <property type="entry name" value="Mur ligase, C-terminal domain"/>
    <property type="match status" value="1"/>
</dbReference>
<evidence type="ECO:0000256" key="12">
    <source>
        <dbReference type="ARBA" id="ARBA00022840"/>
    </source>
</evidence>
<evidence type="ECO:0000256" key="16">
    <source>
        <dbReference type="ARBA" id="ARBA00047493"/>
    </source>
</evidence>
<dbReference type="FunFam" id="3.40.1190.10:FF:000004">
    <property type="entry name" value="Dihydrofolate synthase/folylpolyglutamate synthase"/>
    <property type="match status" value="1"/>
</dbReference>
<dbReference type="Pfam" id="PF02875">
    <property type="entry name" value="Mur_ligase_C"/>
    <property type="match status" value="1"/>
</dbReference>
<keyword evidence="11 18" id="KW-0547">Nucleotide-binding</keyword>
<protein>
    <recommendedName>
        <fullName evidence="8">Dihydrofolate synthase/folylpolyglutamate synthase</fullName>
        <ecNumber evidence="6">6.3.2.12</ecNumber>
        <ecNumber evidence="7">6.3.2.17</ecNumber>
    </recommendedName>
    <alternativeName>
        <fullName evidence="15">Tetrahydrofolylpolyglutamate synthase</fullName>
    </alternativeName>
</protein>
<dbReference type="InterPro" id="IPR013221">
    <property type="entry name" value="Mur_ligase_cen"/>
</dbReference>
<comment type="pathway">
    <text evidence="3">Cofactor biosynthesis; tetrahydrofolylpolyglutamate biosynthesis.</text>
</comment>
<dbReference type="SUPFAM" id="SSF53623">
    <property type="entry name" value="MurD-like peptide ligases, catalytic domain"/>
    <property type="match status" value="1"/>
</dbReference>
<comment type="catalytic activity">
    <reaction evidence="16">
        <text>(6S)-5,6,7,8-tetrahydrofolyl-(gamma-L-Glu)(n) + L-glutamate + ATP = (6S)-5,6,7,8-tetrahydrofolyl-(gamma-L-Glu)(n+1) + ADP + phosphate + H(+)</text>
        <dbReference type="Rhea" id="RHEA:10580"/>
        <dbReference type="Rhea" id="RHEA-COMP:14738"/>
        <dbReference type="Rhea" id="RHEA-COMP:14740"/>
        <dbReference type="ChEBI" id="CHEBI:15378"/>
        <dbReference type="ChEBI" id="CHEBI:29985"/>
        <dbReference type="ChEBI" id="CHEBI:30616"/>
        <dbReference type="ChEBI" id="CHEBI:43474"/>
        <dbReference type="ChEBI" id="CHEBI:141005"/>
        <dbReference type="ChEBI" id="CHEBI:456216"/>
        <dbReference type="EC" id="6.3.2.17"/>
    </reaction>
</comment>
<keyword evidence="14" id="KW-0289">Folate biosynthesis</keyword>
<dbReference type="NCBIfam" id="TIGR01499">
    <property type="entry name" value="folC"/>
    <property type="match status" value="1"/>
</dbReference>
<keyword evidence="9 18" id="KW-0436">Ligase</keyword>
<dbReference type="RefSeq" id="WP_072579004.1">
    <property type="nucleotide sequence ID" value="NZ_CP016020.1"/>
</dbReference>
<dbReference type="GO" id="GO:0005737">
    <property type="term" value="C:cytoplasm"/>
    <property type="evidence" value="ECO:0007669"/>
    <property type="project" value="TreeGrafter"/>
</dbReference>
<dbReference type="Pfam" id="PF08245">
    <property type="entry name" value="Mur_ligase_M"/>
    <property type="match status" value="1"/>
</dbReference>
<proteinExistence type="inferred from homology"/>
<evidence type="ECO:0000256" key="18">
    <source>
        <dbReference type="PIRNR" id="PIRNR001563"/>
    </source>
</evidence>
<comment type="pathway">
    <text evidence="2">Cofactor biosynthesis; tetrahydrofolate biosynthesis; 7,8-dihydrofolate from 2-amino-4-hydroxy-6-hydroxymethyl-7,8-dihydropteridine diphosphate and 4-aminobenzoate: step 2/2.</text>
</comment>
<evidence type="ECO:0000313" key="22">
    <source>
        <dbReference type="Proteomes" id="UP000181936"/>
    </source>
</evidence>
<dbReference type="AlphaFoldDB" id="A0A1L3MPD0"/>
<evidence type="ECO:0000256" key="17">
    <source>
        <dbReference type="ARBA" id="ARBA00049161"/>
    </source>
</evidence>
<dbReference type="GO" id="GO:0046656">
    <property type="term" value="P:folic acid biosynthetic process"/>
    <property type="evidence" value="ECO:0007669"/>
    <property type="project" value="UniProtKB-KW"/>
</dbReference>
<dbReference type="EC" id="6.3.2.17" evidence="7"/>
<keyword evidence="13" id="KW-0460">Magnesium</keyword>
<evidence type="ECO:0000256" key="15">
    <source>
        <dbReference type="ARBA" id="ARBA00030592"/>
    </source>
</evidence>
<evidence type="ECO:0000256" key="9">
    <source>
        <dbReference type="ARBA" id="ARBA00022598"/>
    </source>
</evidence>
<dbReference type="PROSITE" id="PS01011">
    <property type="entry name" value="FOLYLPOLYGLU_SYNT_1"/>
    <property type="match status" value="1"/>
</dbReference>
<dbReference type="PROSITE" id="PS01012">
    <property type="entry name" value="FOLYLPOLYGLU_SYNT_2"/>
    <property type="match status" value="1"/>
</dbReference>
<dbReference type="GO" id="GO:0005524">
    <property type="term" value="F:ATP binding"/>
    <property type="evidence" value="ECO:0007669"/>
    <property type="project" value="UniProtKB-KW"/>
</dbReference>
<comment type="subunit">
    <text evidence="5">Monomer.</text>
</comment>
<organism evidence="21 22">
    <name type="scientific">Bacillus weihaiensis</name>
    <dbReference type="NCBI Taxonomy" id="1547283"/>
    <lineage>
        <taxon>Bacteria</taxon>
        <taxon>Bacillati</taxon>
        <taxon>Bacillota</taxon>
        <taxon>Bacilli</taxon>
        <taxon>Bacillales</taxon>
        <taxon>Bacillaceae</taxon>
        <taxon>Bacillus</taxon>
    </lineage>
</organism>
<keyword evidence="10" id="KW-0479">Metal-binding</keyword>
<keyword evidence="22" id="KW-1185">Reference proteome</keyword>
<evidence type="ECO:0000256" key="13">
    <source>
        <dbReference type="ARBA" id="ARBA00022842"/>
    </source>
</evidence>
<feature type="domain" description="Mur ligase central" evidence="20">
    <location>
        <begin position="46"/>
        <end position="273"/>
    </location>
</feature>
<dbReference type="Gene3D" id="3.40.1190.10">
    <property type="entry name" value="Mur-like, catalytic domain"/>
    <property type="match status" value="1"/>
</dbReference>
<dbReference type="OrthoDB" id="9809356at2"/>
<dbReference type="InterPro" id="IPR036565">
    <property type="entry name" value="Mur-like_cat_sf"/>
</dbReference>
<dbReference type="GO" id="GO:0004326">
    <property type="term" value="F:tetrahydrofolylpolyglutamate synthase activity"/>
    <property type="evidence" value="ECO:0007669"/>
    <property type="project" value="UniProtKB-EC"/>
</dbReference>
<dbReference type="STRING" id="1547283.A9C19_05345"/>
<keyword evidence="12 18" id="KW-0067">ATP-binding</keyword>
<name>A0A1L3MPD0_9BACI</name>
<evidence type="ECO:0000256" key="14">
    <source>
        <dbReference type="ARBA" id="ARBA00022909"/>
    </source>
</evidence>
<comment type="similarity">
    <text evidence="4 18">Belongs to the folylpolyglutamate synthase family.</text>
</comment>
<evidence type="ECO:0000256" key="1">
    <source>
        <dbReference type="ARBA" id="ARBA00001946"/>
    </source>
</evidence>
<evidence type="ECO:0000256" key="4">
    <source>
        <dbReference type="ARBA" id="ARBA00008276"/>
    </source>
</evidence>
<evidence type="ECO:0000259" key="19">
    <source>
        <dbReference type="Pfam" id="PF02875"/>
    </source>
</evidence>
<dbReference type="Proteomes" id="UP000181936">
    <property type="component" value="Chromosome"/>
</dbReference>
<evidence type="ECO:0000259" key="20">
    <source>
        <dbReference type="Pfam" id="PF08245"/>
    </source>
</evidence>
<dbReference type="PIRSF" id="PIRSF001563">
    <property type="entry name" value="Folylpolyglu_synth"/>
    <property type="match status" value="1"/>
</dbReference>
<gene>
    <name evidence="21" type="ORF">A9C19_05345</name>
</gene>
<comment type="cofactor">
    <cofactor evidence="1">
        <name>Mg(2+)</name>
        <dbReference type="ChEBI" id="CHEBI:18420"/>
    </cofactor>
</comment>
<evidence type="ECO:0000256" key="7">
    <source>
        <dbReference type="ARBA" id="ARBA00013025"/>
    </source>
</evidence>
<dbReference type="InterPro" id="IPR018109">
    <property type="entry name" value="Folylpolyglutamate_synth_CS"/>
</dbReference>